<dbReference type="Gene3D" id="3.30.2310.20">
    <property type="entry name" value="RelE-like"/>
    <property type="match status" value="1"/>
</dbReference>
<dbReference type="RefSeq" id="WP_072324460.1">
    <property type="nucleotide sequence ID" value="NZ_FPJW01000001.1"/>
</dbReference>
<evidence type="ECO:0000313" key="3">
    <source>
        <dbReference type="EMBL" id="SFX01238.1"/>
    </source>
</evidence>
<accession>A0A1K1TL19</accession>
<dbReference type="PANTHER" id="PTHR33755:SF6">
    <property type="entry name" value="PLASMID STABILIZATION SYSTEM PROTEIN"/>
    <property type="match status" value="1"/>
</dbReference>
<dbReference type="STRING" id="1122209.SAMN02745752_00208"/>
<name>A0A1K1TL19_9GAMM</name>
<comment type="similarity">
    <text evidence="1">Belongs to the RelE toxin family.</text>
</comment>
<evidence type="ECO:0000256" key="1">
    <source>
        <dbReference type="ARBA" id="ARBA00006226"/>
    </source>
</evidence>
<reference evidence="3 4" key="1">
    <citation type="submission" date="2016-11" db="EMBL/GenBank/DDBJ databases">
        <authorList>
            <person name="Jaros S."/>
            <person name="Januszkiewicz K."/>
            <person name="Wedrychowicz H."/>
        </authorList>
    </citation>
    <scope>NUCLEOTIDE SEQUENCE [LARGE SCALE GENOMIC DNA]</scope>
    <source>
        <strain evidence="3 4">DSM 21637</strain>
    </source>
</reference>
<keyword evidence="2" id="KW-1277">Toxin-antitoxin system</keyword>
<dbReference type="PANTHER" id="PTHR33755">
    <property type="entry name" value="TOXIN PARE1-RELATED"/>
    <property type="match status" value="1"/>
</dbReference>
<proteinExistence type="inferred from homology"/>
<dbReference type="Proteomes" id="UP000182350">
    <property type="component" value="Unassembled WGS sequence"/>
</dbReference>
<dbReference type="InterPro" id="IPR007712">
    <property type="entry name" value="RelE/ParE_toxin"/>
</dbReference>
<dbReference type="EMBL" id="FPJW01000001">
    <property type="protein sequence ID" value="SFX01238.1"/>
    <property type="molecule type" value="Genomic_DNA"/>
</dbReference>
<dbReference type="OrthoDB" id="9798046at2"/>
<dbReference type="InterPro" id="IPR051803">
    <property type="entry name" value="TA_system_RelE-like_toxin"/>
</dbReference>
<dbReference type="Pfam" id="PF05016">
    <property type="entry name" value="ParE_toxin"/>
    <property type="match status" value="1"/>
</dbReference>
<evidence type="ECO:0000256" key="2">
    <source>
        <dbReference type="ARBA" id="ARBA00022649"/>
    </source>
</evidence>
<dbReference type="SUPFAM" id="SSF143011">
    <property type="entry name" value="RelE-like"/>
    <property type="match status" value="1"/>
</dbReference>
<gene>
    <name evidence="3" type="ORF">SAMN02745752_00208</name>
</gene>
<organism evidence="3 4">
    <name type="scientific">Marinospirillum alkaliphilum DSM 21637</name>
    <dbReference type="NCBI Taxonomy" id="1122209"/>
    <lineage>
        <taxon>Bacteria</taxon>
        <taxon>Pseudomonadati</taxon>
        <taxon>Pseudomonadota</taxon>
        <taxon>Gammaproteobacteria</taxon>
        <taxon>Oceanospirillales</taxon>
        <taxon>Oceanospirillaceae</taxon>
        <taxon>Marinospirillum</taxon>
    </lineage>
</organism>
<protein>
    <submittedName>
        <fullName evidence="3">Toxin ParE1/3/4</fullName>
    </submittedName>
</protein>
<dbReference type="InterPro" id="IPR035093">
    <property type="entry name" value="RelE/ParE_toxin_dom_sf"/>
</dbReference>
<keyword evidence="4" id="KW-1185">Reference proteome</keyword>
<dbReference type="AlphaFoldDB" id="A0A1K1TL19"/>
<sequence length="117" mass="13584">MNNKTSKATSSYEILLTEGAEQDLESIHGYLTEFDSPLKADHLLDQLLQAVGELSHFPERGSFPKELAALGIREYRQVFFKPYRLIYRIINQQVIIYLIVDGRRDMQSLLTRRLLAR</sequence>
<evidence type="ECO:0000313" key="4">
    <source>
        <dbReference type="Proteomes" id="UP000182350"/>
    </source>
</evidence>